<dbReference type="Gene3D" id="3.40.50.1820">
    <property type="entry name" value="alpha/beta hydrolase"/>
    <property type="match status" value="1"/>
</dbReference>
<dbReference type="AlphaFoldDB" id="A0A9P6VKA4"/>
<name>A0A9P6VKA4_9HELO</name>
<dbReference type="GO" id="GO:0050525">
    <property type="term" value="F:cutinase activity"/>
    <property type="evidence" value="ECO:0007669"/>
    <property type="project" value="InterPro"/>
</dbReference>
<evidence type="ECO:0000313" key="6">
    <source>
        <dbReference type="Proteomes" id="UP000785200"/>
    </source>
</evidence>
<proteinExistence type="inferred from homology"/>
<keyword evidence="4" id="KW-1015">Disulfide bond</keyword>
<comment type="caution">
    <text evidence="5">The sequence shown here is derived from an EMBL/GenBank/DDBJ whole genome shotgun (WGS) entry which is preliminary data.</text>
</comment>
<dbReference type="OrthoDB" id="2975078at2759"/>
<gene>
    <name evidence="5" type="ORF">D0Z07_4496</name>
</gene>
<keyword evidence="3" id="KW-0732">Signal</keyword>
<evidence type="ECO:0000256" key="4">
    <source>
        <dbReference type="ARBA" id="ARBA00023157"/>
    </source>
</evidence>
<organism evidence="5 6">
    <name type="scientific">Hyphodiscus hymeniophilus</name>
    <dbReference type="NCBI Taxonomy" id="353542"/>
    <lineage>
        <taxon>Eukaryota</taxon>
        <taxon>Fungi</taxon>
        <taxon>Dikarya</taxon>
        <taxon>Ascomycota</taxon>
        <taxon>Pezizomycotina</taxon>
        <taxon>Leotiomycetes</taxon>
        <taxon>Helotiales</taxon>
        <taxon>Hyphodiscaceae</taxon>
        <taxon>Hyphodiscus</taxon>
    </lineage>
</organism>
<keyword evidence="6" id="KW-1185">Reference proteome</keyword>
<dbReference type="Proteomes" id="UP000785200">
    <property type="component" value="Unassembled WGS sequence"/>
</dbReference>
<dbReference type="EMBL" id="VNKQ01000008">
    <property type="protein sequence ID" value="KAG0649203.1"/>
    <property type="molecule type" value="Genomic_DNA"/>
</dbReference>
<keyword evidence="2" id="KW-0719">Serine esterase</keyword>
<evidence type="ECO:0000256" key="3">
    <source>
        <dbReference type="ARBA" id="ARBA00022729"/>
    </source>
</evidence>
<dbReference type="PANTHER" id="PTHR48250">
    <property type="entry name" value="CUTINASE 2-RELATED"/>
    <property type="match status" value="1"/>
</dbReference>
<dbReference type="InterPro" id="IPR011150">
    <property type="entry name" value="Cutinase_monf"/>
</dbReference>
<protein>
    <submittedName>
        <fullName evidence="5">Cutin hydrolase</fullName>
    </submittedName>
</protein>
<sequence>MFLDDHDTVVFQNDVLKNASECAAMTVLASLNDDNVGLGNVGILTGPPFFAAIVAYINGTGKLAIQGVDYPASPSDFLAGGSPLGATMM</sequence>
<accession>A0A9P6VKA4</accession>
<evidence type="ECO:0000313" key="5">
    <source>
        <dbReference type="EMBL" id="KAG0649203.1"/>
    </source>
</evidence>
<comment type="similarity">
    <text evidence="1">Belongs to the cutinase family.</text>
</comment>
<dbReference type="GO" id="GO:0016052">
    <property type="term" value="P:carbohydrate catabolic process"/>
    <property type="evidence" value="ECO:0007669"/>
    <property type="project" value="TreeGrafter"/>
</dbReference>
<reference evidence="5" key="1">
    <citation type="submission" date="2019-07" db="EMBL/GenBank/DDBJ databases">
        <title>Hyphodiscus hymeniophilus genome sequencing and assembly.</title>
        <authorList>
            <person name="Kramer G."/>
            <person name="Nodwell J."/>
        </authorList>
    </citation>
    <scope>NUCLEOTIDE SEQUENCE</scope>
    <source>
        <strain evidence="5">ATCC 34498</strain>
    </source>
</reference>
<evidence type="ECO:0000256" key="2">
    <source>
        <dbReference type="ARBA" id="ARBA00022487"/>
    </source>
</evidence>
<dbReference type="InterPro" id="IPR029058">
    <property type="entry name" value="AB_hydrolase_fold"/>
</dbReference>
<dbReference type="PANTHER" id="PTHR48250:SF1">
    <property type="entry name" value="CUTINASE"/>
    <property type="match status" value="1"/>
</dbReference>
<keyword evidence="5" id="KW-0378">Hydrolase</keyword>
<evidence type="ECO:0000256" key="1">
    <source>
        <dbReference type="ARBA" id="ARBA00007534"/>
    </source>
</evidence>
<dbReference type="GO" id="GO:0005576">
    <property type="term" value="C:extracellular region"/>
    <property type="evidence" value="ECO:0007669"/>
    <property type="project" value="InterPro"/>
</dbReference>